<name>V9EK96_PHYNI</name>
<keyword evidence="4" id="KW-1185">Reference proteome</keyword>
<evidence type="ECO:0000313" key="4">
    <source>
        <dbReference type="Proteomes" id="UP000018721"/>
    </source>
</evidence>
<reference evidence="3 4" key="1">
    <citation type="submission" date="2013-11" db="EMBL/GenBank/DDBJ databases">
        <title>The Genome Sequence of Phytophthora parasitica P1569.</title>
        <authorList>
            <consortium name="The Broad Institute Genomics Platform"/>
            <person name="Russ C."/>
            <person name="Tyler B."/>
            <person name="Panabieres F."/>
            <person name="Shan W."/>
            <person name="Tripathy S."/>
            <person name="Grunwald N."/>
            <person name="Machado M."/>
            <person name="Johnson C.S."/>
            <person name="Arredondo F."/>
            <person name="Hong C."/>
            <person name="Coffey M."/>
            <person name="Young S.K."/>
            <person name="Zeng Q."/>
            <person name="Gargeya S."/>
            <person name="Fitzgerald M."/>
            <person name="Abouelleil A."/>
            <person name="Alvarado L."/>
            <person name="Chapman S.B."/>
            <person name="Gainer-Dewar J."/>
            <person name="Goldberg J."/>
            <person name="Griggs A."/>
            <person name="Gujja S."/>
            <person name="Hansen M."/>
            <person name="Howarth C."/>
            <person name="Imamovic A."/>
            <person name="Ireland A."/>
            <person name="Larimer J."/>
            <person name="McCowan C."/>
            <person name="Murphy C."/>
            <person name="Pearson M."/>
            <person name="Poon T.W."/>
            <person name="Priest M."/>
            <person name="Roberts A."/>
            <person name="Saif S."/>
            <person name="Shea T."/>
            <person name="Sykes S."/>
            <person name="Wortman J."/>
            <person name="Nusbaum C."/>
            <person name="Birren B."/>
        </authorList>
    </citation>
    <scope>NUCLEOTIDE SEQUENCE [LARGE SCALE GENOMIC DNA]</scope>
    <source>
        <strain evidence="3 4">P1569</strain>
    </source>
</reference>
<dbReference type="AlphaFoldDB" id="V9EK96"/>
<evidence type="ECO:0008006" key="5">
    <source>
        <dbReference type="Google" id="ProtNLM"/>
    </source>
</evidence>
<dbReference type="OrthoDB" id="167235at2759"/>
<evidence type="ECO:0000256" key="2">
    <source>
        <dbReference type="SAM" id="MobiDB-lite"/>
    </source>
</evidence>
<feature type="region of interest" description="Disordered" evidence="2">
    <location>
        <begin position="1"/>
        <end position="21"/>
    </location>
</feature>
<feature type="coiled-coil region" evidence="1">
    <location>
        <begin position="414"/>
        <end position="448"/>
    </location>
</feature>
<evidence type="ECO:0000256" key="1">
    <source>
        <dbReference type="SAM" id="Coils"/>
    </source>
</evidence>
<comment type="caution">
    <text evidence="3">The sequence shown here is derived from an EMBL/GenBank/DDBJ whole genome shotgun (WGS) entry which is preliminary data.</text>
</comment>
<dbReference type="EMBL" id="ANIZ01002540">
    <property type="protein sequence ID" value="ETI39670.1"/>
    <property type="molecule type" value="Genomic_DNA"/>
</dbReference>
<dbReference type="eggNOG" id="ENOG502SCW9">
    <property type="taxonomic scope" value="Eukaryota"/>
</dbReference>
<organism evidence="3 4">
    <name type="scientific">Phytophthora nicotianae P1569</name>
    <dbReference type="NCBI Taxonomy" id="1317065"/>
    <lineage>
        <taxon>Eukaryota</taxon>
        <taxon>Sar</taxon>
        <taxon>Stramenopiles</taxon>
        <taxon>Oomycota</taxon>
        <taxon>Peronosporomycetes</taxon>
        <taxon>Peronosporales</taxon>
        <taxon>Peronosporaceae</taxon>
        <taxon>Phytophthora</taxon>
    </lineage>
</organism>
<accession>V9EK96</accession>
<proteinExistence type="predicted"/>
<sequence>MGSKRSCADVEDENEAKRAKTTEPATYEVRLGEEIYVNVDFLYNFPTYKTYFAKQYGRSVASFIKKGNLQVVCVAKKDVDNGKLAVKPLYAPKSDVHLAKKNDRIAELINLAKTKSYPLAPPVITDDDLAFFVDKSGERYEVEMRGKRTMEGIYFRVRDVGIVFGSPRLPEIIQRDRSTYTAAMDYVTLQIHTAGGNQQSADLPVQEHLQKSDISLEEHDPSTVEYQRAAGKDVFFTFAGLMHALHNTHSPVATEFRRWVYKYVFTLAYGNPGQKKKMVSTLCKVDKLFLEAFMKLVPNNLSCLYLVDTTMREEGKKVLKFGRSKNVKERFYKHSSVFGQKTKLDTVIFVPSDRLSEAEKRLKSTIRESDRFSLEKQKELIHLDAEGYKAIRAIMQTIADKYNGSMAIQSEVHAREMTDKEHEYKLRIKDLERMIDVLEERIQNAVADEKAEAAALLVKLTKQKGKVNVLRQKLKSNKENMELRHNLDLTKLTATIKDKDLQLVDRARVIADLQARIHELEKNRRCR</sequence>
<gene>
    <name evidence="3" type="ORF">F443_14753</name>
</gene>
<protein>
    <recommendedName>
        <fullName evidence="5">Bro-N domain-containing protein</fullName>
    </recommendedName>
</protein>
<dbReference type="HOGENOM" id="CLU_517306_0_0_1"/>
<keyword evidence="1" id="KW-0175">Coiled coil</keyword>
<dbReference type="Proteomes" id="UP000018721">
    <property type="component" value="Unassembled WGS sequence"/>
</dbReference>
<evidence type="ECO:0000313" key="3">
    <source>
        <dbReference type="EMBL" id="ETI39670.1"/>
    </source>
</evidence>